<comment type="similarity">
    <text evidence="2">Belongs to the UbiA prenyltransferase family.</text>
</comment>
<gene>
    <name evidence="8" type="ORF">FVE85_9019</name>
</gene>
<feature type="transmembrane region" description="Helical" evidence="7">
    <location>
        <begin position="264"/>
        <end position="291"/>
    </location>
</feature>
<sequence length="438" mass="47614">MVPLFNLQLRSGNAGVATRDSRCGELATGRVGGGIRLGERRRMFVMCGLAWQGAPARATSMFASSSLVRRSPRRDCADCRRTVAVRVRNARRVRCHSSGQESAVERRQYALARLWSLARIIGKYSRPHTVLGSVLSVLSVSLFALRYAPLVHASIGSVSLRVAALPILFAVICAVLVNVYITGLNQIFDVDVDRINKPTLPLASGELGIRAGWTIVLAALPACAGLAAAFPALVTRELLMTLAGSALLGTLYSAPPVRLKRFPLAASICILSVRGLLVNVGFFLSMFRLLLRRKGLAMPSYSSLWSSIAVSRPLLAYIVFFFTGFGVCIALFKDIPDIAGDAQFSLRSFAVRIGASKTLWLASGLLAALYIGFSSVLLFGHQTPNVAMATYHLMAAAWLLKETRDLVAASASAAQIYDFYMRVWGLFYLEYCALPWLL</sequence>
<dbReference type="EMBL" id="VRMN01000008">
    <property type="protein sequence ID" value="KAA8492747.1"/>
    <property type="molecule type" value="Genomic_DNA"/>
</dbReference>
<dbReference type="GO" id="GO:0016765">
    <property type="term" value="F:transferase activity, transferring alkyl or aryl (other than methyl) groups"/>
    <property type="evidence" value="ECO:0007669"/>
    <property type="project" value="InterPro"/>
</dbReference>
<feature type="transmembrane region" description="Helical" evidence="7">
    <location>
        <begin position="160"/>
        <end position="181"/>
    </location>
</feature>
<feature type="transmembrane region" description="Helical" evidence="7">
    <location>
        <begin position="211"/>
        <end position="231"/>
    </location>
</feature>
<dbReference type="OrthoDB" id="1502398at2759"/>
<keyword evidence="9" id="KW-1185">Reference proteome</keyword>
<name>A0A5J4YQS7_PORPP</name>
<evidence type="ECO:0000313" key="8">
    <source>
        <dbReference type="EMBL" id="KAA8492747.1"/>
    </source>
</evidence>
<feature type="transmembrane region" description="Helical" evidence="7">
    <location>
        <begin position="359"/>
        <end position="379"/>
    </location>
</feature>
<comment type="caution">
    <text evidence="8">The sequence shown here is derived from an EMBL/GenBank/DDBJ whole genome shotgun (WGS) entry which is preliminary data.</text>
</comment>
<accession>A0A5J4YQS7</accession>
<reference evidence="9" key="1">
    <citation type="journal article" date="2019" name="Nat. Commun.">
        <title>Expansion of phycobilisome linker gene families in mesophilic red algae.</title>
        <authorList>
            <person name="Lee J."/>
            <person name="Kim D."/>
            <person name="Bhattacharya D."/>
            <person name="Yoon H.S."/>
        </authorList>
    </citation>
    <scope>NUCLEOTIDE SEQUENCE [LARGE SCALE GENOMIC DNA]</scope>
    <source>
        <strain evidence="9">CCMP 1328</strain>
    </source>
</reference>
<evidence type="ECO:0000313" key="9">
    <source>
        <dbReference type="Proteomes" id="UP000324585"/>
    </source>
</evidence>
<feature type="transmembrane region" description="Helical" evidence="7">
    <location>
        <begin position="130"/>
        <end position="148"/>
    </location>
</feature>
<feature type="transmembrane region" description="Helical" evidence="7">
    <location>
        <begin position="238"/>
        <end position="258"/>
    </location>
</feature>
<evidence type="ECO:0000256" key="6">
    <source>
        <dbReference type="ARBA" id="ARBA00023136"/>
    </source>
</evidence>
<evidence type="ECO:0000256" key="3">
    <source>
        <dbReference type="ARBA" id="ARBA00022679"/>
    </source>
</evidence>
<keyword evidence="4 7" id="KW-0812">Transmembrane</keyword>
<dbReference type="GO" id="GO:0016020">
    <property type="term" value="C:membrane"/>
    <property type="evidence" value="ECO:0007669"/>
    <property type="project" value="UniProtKB-SubCell"/>
</dbReference>
<proteinExistence type="inferred from homology"/>
<evidence type="ECO:0000256" key="4">
    <source>
        <dbReference type="ARBA" id="ARBA00022692"/>
    </source>
</evidence>
<dbReference type="Pfam" id="PF01040">
    <property type="entry name" value="UbiA"/>
    <property type="match status" value="1"/>
</dbReference>
<dbReference type="PANTHER" id="PTHR43009:SF7">
    <property type="entry name" value="HOMOGENTISATE GERANYLGERANYLTRANSFERASE, CHLOROPLASTIC"/>
    <property type="match status" value="1"/>
</dbReference>
<keyword evidence="3 8" id="KW-0808">Transferase</keyword>
<dbReference type="OMA" id="FYQFIWK"/>
<evidence type="ECO:0000256" key="5">
    <source>
        <dbReference type="ARBA" id="ARBA00022989"/>
    </source>
</evidence>
<dbReference type="InterPro" id="IPR000537">
    <property type="entry name" value="UbiA_prenyltransferase"/>
</dbReference>
<keyword evidence="6 7" id="KW-0472">Membrane</keyword>
<dbReference type="Proteomes" id="UP000324585">
    <property type="component" value="Unassembled WGS sequence"/>
</dbReference>
<dbReference type="PANTHER" id="PTHR43009">
    <property type="entry name" value="HOMOGENTISATE SOLANESYLTRANSFERASE, CHLOROPLASTIC"/>
    <property type="match status" value="1"/>
</dbReference>
<protein>
    <submittedName>
        <fullName evidence="8">Putative homogentisate phytyltransferase 1, chloroplastic</fullName>
    </submittedName>
</protein>
<evidence type="ECO:0000256" key="2">
    <source>
        <dbReference type="ARBA" id="ARBA00005985"/>
    </source>
</evidence>
<dbReference type="Gene3D" id="1.10.357.140">
    <property type="entry name" value="UbiA prenyltransferase"/>
    <property type="match status" value="1"/>
</dbReference>
<dbReference type="NCBIfam" id="NF009525">
    <property type="entry name" value="PRK12887.1"/>
    <property type="match status" value="1"/>
</dbReference>
<feature type="transmembrane region" description="Helical" evidence="7">
    <location>
        <begin position="312"/>
        <end position="332"/>
    </location>
</feature>
<dbReference type="AlphaFoldDB" id="A0A5J4YQS7"/>
<comment type="subcellular location">
    <subcellularLocation>
        <location evidence="1">Membrane</location>
        <topology evidence="1">Multi-pass membrane protein</topology>
    </subcellularLocation>
</comment>
<evidence type="ECO:0000256" key="7">
    <source>
        <dbReference type="SAM" id="Phobius"/>
    </source>
</evidence>
<evidence type="ECO:0000256" key="1">
    <source>
        <dbReference type="ARBA" id="ARBA00004141"/>
    </source>
</evidence>
<dbReference type="InterPro" id="IPR044878">
    <property type="entry name" value="UbiA_sf"/>
</dbReference>
<organism evidence="8 9">
    <name type="scientific">Porphyridium purpureum</name>
    <name type="common">Red alga</name>
    <name type="synonym">Porphyridium cruentum</name>
    <dbReference type="NCBI Taxonomy" id="35688"/>
    <lineage>
        <taxon>Eukaryota</taxon>
        <taxon>Rhodophyta</taxon>
        <taxon>Bangiophyceae</taxon>
        <taxon>Porphyridiales</taxon>
        <taxon>Porphyridiaceae</taxon>
        <taxon>Porphyridium</taxon>
    </lineage>
</organism>
<keyword evidence="5 7" id="KW-1133">Transmembrane helix</keyword>